<dbReference type="GeneID" id="72993171"/>
<name>C7CCN7_METED</name>
<evidence type="ECO:0000313" key="4">
    <source>
        <dbReference type="EMBL" id="CAX24249.1"/>
    </source>
</evidence>
<dbReference type="KEGG" id="mdi:METDI2596"/>
<evidence type="ECO:0000256" key="1">
    <source>
        <dbReference type="SAM" id="MobiDB-lite"/>
    </source>
</evidence>
<protein>
    <submittedName>
        <fullName evidence="4">Uncharacterized protein</fullName>
    </submittedName>
</protein>
<sequence>MPPLATRLPDALPWRELAPPLARAEDALARLDERLRTSPIRDGWIARTHFSDAAATLWLEGELIHLEDLVLHDAGMDVRAPTHELARAHTLLRARRRIAGAAPGWALSPAGLEALRGRAGEADATHPEVEDPEPVEDEDEASDRSIDDDEAFSELFASVDAAIAEADRTLAGERHPAAPSGERDPLVYDLDWDEDARLTEWRAIVDQTRDLPPTLAAALVHEAWSTIEPLQRAPGLGRLLTGALLQDRGKSRAHLPCLAEGAKAVPRERRRSRDAATRLVAELEAIAAAAEEGLKQHDRWLLARTLLLRKLDGRRSTSRLPELIELVISRPLVSAGMIAKELDITPRSAQNLVAELGLREATGRGRYRAWGVL</sequence>
<dbReference type="NCBIfam" id="NF040876">
    <property type="entry name" value="RHE_PE00001_fam"/>
    <property type="match status" value="1"/>
</dbReference>
<evidence type="ECO:0000259" key="3">
    <source>
        <dbReference type="Pfam" id="PF11972"/>
    </source>
</evidence>
<evidence type="ECO:0000259" key="2">
    <source>
        <dbReference type="Pfam" id="PF07756"/>
    </source>
</evidence>
<dbReference type="RefSeq" id="WP_015822440.1">
    <property type="nucleotide sequence ID" value="NC_012988.1"/>
</dbReference>
<evidence type="ECO:0000313" key="5">
    <source>
        <dbReference type="Proteomes" id="UP000008070"/>
    </source>
</evidence>
<proteinExistence type="predicted"/>
<dbReference type="Pfam" id="PF11972">
    <property type="entry name" value="HTH_13"/>
    <property type="match status" value="1"/>
</dbReference>
<dbReference type="InterPro" id="IPR011670">
    <property type="entry name" value="DUF1612"/>
</dbReference>
<dbReference type="AlphaFoldDB" id="C7CCN7"/>
<dbReference type="InterPro" id="IPR021068">
    <property type="entry name" value="HTH_DNA-bd"/>
</dbReference>
<feature type="domain" description="DUF1612" evidence="2">
    <location>
        <begin position="186"/>
        <end position="311"/>
    </location>
</feature>
<reference evidence="5" key="1">
    <citation type="journal article" date="2009" name="PLoS ONE">
        <title>Methylobacterium genome sequences: a reference blueprint to investigate microbial metabolism of C1 compounds from natural and industrial sources.</title>
        <authorList>
            <person name="Vuilleumier S."/>
            <person name="Chistoserdova L."/>
            <person name="Lee M.-C."/>
            <person name="Bringel F."/>
            <person name="Lajus A."/>
            <person name="Zhou Y."/>
            <person name="Gourion B."/>
            <person name="Barbe V."/>
            <person name="Chang J."/>
            <person name="Cruveiller S."/>
            <person name="Dossat C."/>
            <person name="Gillett W."/>
            <person name="Gruffaz C."/>
            <person name="Haugen E."/>
            <person name="Hourcade E."/>
            <person name="Levy R."/>
            <person name="Mangenot S."/>
            <person name="Muller E."/>
            <person name="Nadalig T."/>
            <person name="Pagni M."/>
            <person name="Penny C."/>
            <person name="Peyraud R."/>
            <person name="Robinson D.G."/>
            <person name="Roche D."/>
            <person name="Rouy Z."/>
            <person name="Saenampechek C."/>
            <person name="Salvignol G."/>
            <person name="Vallenet D."/>
            <person name="Wu Z."/>
            <person name="Marx C.J."/>
            <person name="Vorholt J.A."/>
            <person name="Olson M.V."/>
            <person name="Kaul R."/>
            <person name="Weissenbach J."/>
            <person name="Medigue C."/>
            <person name="Lidstrom M.E."/>
        </authorList>
    </citation>
    <scope>NUCLEOTIDE SEQUENCE [LARGE SCALE GENOMIC DNA]</scope>
    <source>
        <strain evidence="5">DSM 6343 / CIP 106787 / DM4</strain>
    </source>
</reference>
<gene>
    <name evidence="4" type="ORF">METD_I2596</name>
</gene>
<feature type="compositionally biased region" description="Acidic residues" evidence="1">
    <location>
        <begin position="130"/>
        <end position="145"/>
    </location>
</feature>
<feature type="region of interest" description="Disordered" evidence="1">
    <location>
        <begin position="118"/>
        <end position="145"/>
    </location>
</feature>
<feature type="domain" description="HTH DNA binding" evidence="3">
    <location>
        <begin position="320"/>
        <end position="373"/>
    </location>
</feature>
<dbReference type="InterPro" id="IPR048017">
    <property type="entry name" value="Y4cF-like"/>
</dbReference>
<dbReference type="Proteomes" id="UP000008070">
    <property type="component" value="Chromosome"/>
</dbReference>
<dbReference type="Pfam" id="PF07756">
    <property type="entry name" value="DUF1612"/>
    <property type="match status" value="1"/>
</dbReference>
<dbReference type="HOGENOM" id="CLU_062224_0_0_5"/>
<dbReference type="EMBL" id="FP103042">
    <property type="protein sequence ID" value="CAX24249.1"/>
    <property type="molecule type" value="Genomic_DNA"/>
</dbReference>
<feature type="compositionally biased region" description="Basic and acidic residues" evidence="1">
    <location>
        <begin position="118"/>
        <end position="129"/>
    </location>
</feature>
<organism evidence="4 5">
    <name type="scientific">Methylorubrum extorquens (strain DSM 6343 / CIP 106787 / DM4)</name>
    <name type="common">Methylobacterium extorquens</name>
    <dbReference type="NCBI Taxonomy" id="661410"/>
    <lineage>
        <taxon>Bacteria</taxon>
        <taxon>Pseudomonadati</taxon>
        <taxon>Pseudomonadota</taxon>
        <taxon>Alphaproteobacteria</taxon>
        <taxon>Hyphomicrobiales</taxon>
        <taxon>Methylobacteriaceae</taxon>
        <taxon>Methylorubrum</taxon>
    </lineage>
</organism>
<accession>C7CCN7</accession>